<gene>
    <name evidence="4" type="ORF">Tam10B_1000</name>
</gene>
<keyword evidence="4" id="KW-0645">Protease</keyword>
<feature type="compositionally biased region" description="Basic and acidic residues" evidence="3">
    <location>
        <begin position="266"/>
        <end position="276"/>
    </location>
</feature>
<dbReference type="Gene3D" id="3.40.710.10">
    <property type="entry name" value="DD-peptidase/beta-lactamase superfamily"/>
    <property type="match status" value="2"/>
</dbReference>
<dbReference type="Proteomes" id="UP000215433">
    <property type="component" value="Unassembled WGS sequence"/>
</dbReference>
<dbReference type="Pfam" id="PF02113">
    <property type="entry name" value="Peptidase_S13"/>
    <property type="match status" value="2"/>
</dbReference>
<evidence type="ECO:0000256" key="2">
    <source>
        <dbReference type="ARBA" id="ARBA00022801"/>
    </source>
</evidence>
<keyword evidence="5" id="KW-1185">Reference proteome</keyword>
<evidence type="ECO:0000313" key="5">
    <source>
        <dbReference type="Proteomes" id="UP000215433"/>
    </source>
</evidence>
<name>A0A229VYN8_9BIFI</name>
<comment type="similarity">
    <text evidence="1">Belongs to the peptidase S13 family.</text>
</comment>
<feature type="region of interest" description="Disordered" evidence="3">
    <location>
        <begin position="260"/>
        <end position="288"/>
    </location>
</feature>
<dbReference type="InterPro" id="IPR000667">
    <property type="entry name" value="Peptidase_S13"/>
</dbReference>
<proteinExistence type="inferred from homology"/>
<dbReference type="PRINTS" id="PR00922">
    <property type="entry name" value="DADACBPTASE3"/>
</dbReference>
<protein>
    <submittedName>
        <fullName evidence="4">D-alanyl-D-alanine carboxypeptidase</fullName>
    </submittedName>
</protein>
<reference evidence="4 5" key="1">
    <citation type="submission" date="2017-05" db="EMBL/GenBank/DDBJ databases">
        <title>Bifidobacterium vansinderenii sp. nov.</title>
        <authorList>
            <person name="Lugli G.A."/>
            <person name="Duranti S."/>
            <person name="Mangifesta M."/>
        </authorList>
    </citation>
    <scope>NUCLEOTIDE SEQUENCE [LARGE SCALE GENOMIC DNA]</scope>
    <source>
        <strain evidence="4 5">Tam10B</strain>
    </source>
</reference>
<dbReference type="EMBL" id="NEWD01000008">
    <property type="protein sequence ID" value="OXN00738.1"/>
    <property type="molecule type" value="Genomic_DNA"/>
</dbReference>
<dbReference type="InterPro" id="IPR012338">
    <property type="entry name" value="Beta-lactam/transpept-like"/>
</dbReference>
<dbReference type="GO" id="GO:0000270">
    <property type="term" value="P:peptidoglycan metabolic process"/>
    <property type="evidence" value="ECO:0007669"/>
    <property type="project" value="TreeGrafter"/>
</dbReference>
<organism evidence="4 5">
    <name type="scientific">Bifidobacterium vansinderenii</name>
    <dbReference type="NCBI Taxonomy" id="1984871"/>
    <lineage>
        <taxon>Bacteria</taxon>
        <taxon>Bacillati</taxon>
        <taxon>Actinomycetota</taxon>
        <taxon>Actinomycetes</taxon>
        <taxon>Bifidobacteriales</taxon>
        <taxon>Bifidobacteriaceae</taxon>
        <taxon>Bifidobacterium</taxon>
    </lineage>
</organism>
<comment type="caution">
    <text evidence="4">The sequence shown here is derived from an EMBL/GenBank/DDBJ whole genome shotgun (WGS) entry which is preliminary data.</text>
</comment>
<accession>A0A229VYN8</accession>
<dbReference type="NCBIfam" id="TIGR00666">
    <property type="entry name" value="PBP4"/>
    <property type="match status" value="1"/>
</dbReference>
<keyword evidence="4" id="KW-0121">Carboxypeptidase</keyword>
<evidence type="ECO:0000256" key="1">
    <source>
        <dbReference type="ARBA" id="ARBA00006096"/>
    </source>
</evidence>
<dbReference type="PANTHER" id="PTHR30023:SF0">
    <property type="entry name" value="PENICILLIN-SENSITIVE CARBOXYPEPTIDASE A"/>
    <property type="match status" value="1"/>
</dbReference>
<dbReference type="RefSeq" id="WP_408606632.1">
    <property type="nucleotide sequence ID" value="NZ_NEWD01000008.1"/>
</dbReference>
<dbReference type="GO" id="GO:0004185">
    <property type="term" value="F:serine-type carboxypeptidase activity"/>
    <property type="evidence" value="ECO:0007669"/>
    <property type="project" value="InterPro"/>
</dbReference>
<dbReference type="AlphaFoldDB" id="A0A229VYN8"/>
<evidence type="ECO:0000313" key="4">
    <source>
        <dbReference type="EMBL" id="OXN00738.1"/>
    </source>
</evidence>
<dbReference type="GO" id="GO:0006508">
    <property type="term" value="P:proteolysis"/>
    <property type="evidence" value="ECO:0007669"/>
    <property type="project" value="InterPro"/>
</dbReference>
<keyword evidence="2" id="KW-0378">Hydrolase</keyword>
<evidence type="ECO:0000256" key="3">
    <source>
        <dbReference type="SAM" id="MobiDB-lite"/>
    </source>
</evidence>
<dbReference type="SUPFAM" id="SSF56601">
    <property type="entry name" value="beta-lactamase/transpeptidase-like"/>
    <property type="match status" value="1"/>
</dbReference>
<sequence>MTASAIDTNPVNPGSRRSIRVHRRAMSRRKGTVIAAAVITVLLSAGYVMADVADVAPGLLTASSVKPVTFPTARTARTAKTVTGQLQNGPSIDASQAQKLVDEFAASEGVGTDFSLIIADAQGNAVVKSNETATREPASTMKTLTAFAAASTLDMTSTLDTEVYLTGSGDSAKLTLKGNGDMLLGSGESDPDHINGRAGIATLVSRTVAALRSKNITTVDLAYDDSLFGSKRLPDTIAANNTDLMNAAPMASMAIDQARNWTGTDKPSDPDVDTKFPPRSSTPAADTASEFARQLTEQGITVTGTSEGTAPQNGSPIASVSSAKLSEIMSFMLKNSNNTEAELLGRLTALKTGQENSPEGATKAVKSILESHGISTTGLTMADCSGLSTGSQLTVETLMQTQSQYAQTGTEVAAASEALAVSGLSGTALHHTFPSSSNGLIRLKTGTLDTVTSMTGNVSRTKGGVLTFAVIINNPQNMWSAIQALDHLVGQLPEL</sequence>
<dbReference type="PANTHER" id="PTHR30023">
    <property type="entry name" value="D-ALANYL-D-ALANINE CARBOXYPEPTIDASE"/>
    <property type="match status" value="1"/>
</dbReference>